<feature type="transmembrane region" description="Helical" evidence="6">
    <location>
        <begin position="12"/>
        <end position="29"/>
    </location>
</feature>
<dbReference type="GO" id="GO:0046688">
    <property type="term" value="P:response to copper ion"/>
    <property type="evidence" value="ECO:0007669"/>
    <property type="project" value="UniProtKB-UniRule"/>
</dbReference>
<evidence type="ECO:0000256" key="4">
    <source>
        <dbReference type="ARBA" id="ARBA00022989"/>
    </source>
</evidence>
<evidence type="ECO:0000256" key="2">
    <source>
        <dbReference type="ARBA" id="ARBA00022475"/>
    </source>
</evidence>
<name>A0A6G6JAA9_PSENT</name>
<dbReference type="GO" id="GO:0006825">
    <property type="term" value="P:copper ion transport"/>
    <property type="evidence" value="ECO:0007669"/>
    <property type="project" value="InterPro"/>
</dbReference>
<feature type="transmembrane region" description="Helical" evidence="6">
    <location>
        <begin position="94"/>
        <end position="113"/>
    </location>
</feature>
<feature type="transmembrane region" description="Helical" evidence="6">
    <location>
        <begin position="199"/>
        <end position="221"/>
    </location>
</feature>
<feature type="transmembrane region" description="Helical" evidence="6">
    <location>
        <begin position="233"/>
        <end position="254"/>
    </location>
</feature>
<sequence>MGDPITIALRFALYIDLILLFGLALFGLYSLKGQERISGVVFNFGSILLWAAVIGTLLSVAAMLQMAKVMSGASSFFELHQHILQMIVTSTDVGLTWMVRIAALLLVAVAAIFSKRAPTLSLILASVLGAIALSTLAWTGHGAMDEGLLRYVHFTSDIAHLLGAGGWLGALVAFVLLLRSKRLDGERRLRLLSRTLTGFESAGALIVISLAITGIANYVLIVGPEISGVMRSTYGLLLALKIVLFIGMLILAAANRFHLSPLLDRSLQTGSYAPAINALRRSIILEFAVAIAIVSLVAWFGTLSPEMDMAAE</sequence>
<dbReference type="EMBL" id="CP049142">
    <property type="protein sequence ID" value="QIE91411.1"/>
    <property type="molecule type" value="Genomic_DNA"/>
</dbReference>
<dbReference type="AlphaFoldDB" id="A0A6G6JAA9"/>
<dbReference type="KEGG" id="pnt:G5B91_34275"/>
<dbReference type="RefSeq" id="WP_024767782.1">
    <property type="nucleotide sequence ID" value="NZ_CP049142.1"/>
</dbReference>
<evidence type="ECO:0000256" key="6">
    <source>
        <dbReference type="RuleBase" id="RU369037"/>
    </source>
</evidence>
<reference evidence="8 9" key="1">
    <citation type="submission" date="2020-02" db="EMBL/GenBank/DDBJ databases">
        <title>Integrative conjugative elements (ICEs) and plasmids drive adaptation of Pseudomonas nitroreducens strain HBP1 to wastewater environment.</title>
        <authorList>
            <person name="Sentchilo V."/>
            <person name="Carraro N."/>
            <person name="Bertelli C."/>
            <person name="van der Meer J.R."/>
        </authorList>
    </citation>
    <scope>NUCLEOTIDE SEQUENCE [LARGE SCALE GENOMIC DNA]</scope>
    <source>
        <strain evidence="8 9">HBP1</strain>
        <plasmid evidence="9">ppnihbp1_1</plasmid>
    </source>
</reference>
<feature type="transmembrane region" description="Helical" evidence="6">
    <location>
        <begin position="41"/>
        <end position="64"/>
    </location>
</feature>
<feature type="domain" description="Copper resistance protein D" evidence="7">
    <location>
        <begin position="194"/>
        <end position="299"/>
    </location>
</feature>
<evidence type="ECO:0000256" key="5">
    <source>
        <dbReference type="ARBA" id="ARBA00023136"/>
    </source>
</evidence>
<keyword evidence="5 6" id="KW-0472">Membrane</keyword>
<keyword evidence="2 6" id="KW-1003">Cell membrane</keyword>
<comment type="similarity">
    <text evidence="6">Belongs to the CopD family.</text>
</comment>
<evidence type="ECO:0000256" key="3">
    <source>
        <dbReference type="ARBA" id="ARBA00022692"/>
    </source>
</evidence>
<keyword evidence="3 6" id="KW-0812">Transmembrane</keyword>
<dbReference type="InterPro" id="IPR047689">
    <property type="entry name" value="CopD"/>
</dbReference>
<comment type="subcellular location">
    <subcellularLocation>
        <location evidence="6">Cell inner membrane</location>
        <topology evidence="6">Multi-pass membrane protein</topology>
    </subcellularLocation>
    <subcellularLocation>
        <location evidence="1">Cell membrane</location>
        <topology evidence="1">Multi-pass membrane protein</topology>
    </subcellularLocation>
</comment>
<feature type="transmembrane region" description="Helical" evidence="6">
    <location>
        <begin position="120"/>
        <end position="138"/>
    </location>
</feature>
<gene>
    <name evidence="8" type="primary">copD</name>
    <name evidence="8" type="ORF">G5B91_34275</name>
</gene>
<evidence type="ECO:0000256" key="1">
    <source>
        <dbReference type="ARBA" id="ARBA00004651"/>
    </source>
</evidence>
<comment type="function">
    <text evidence="6">Involved in copper resistance.</text>
</comment>
<keyword evidence="8" id="KW-0614">Plasmid</keyword>
<accession>A0A6G6JAA9</accession>
<protein>
    <recommendedName>
        <fullName evidence="6">Copper resistance protein D</fullName>
    </recommendedName>
</protein>
<dbReference type="InterPro" id="IPR008457">
    <property type="entry name" value="Cu-R_CopD_dom"/>
</dbReference>
<dbReference type="Pfam" id="PF05425">
    <property type="entry name" value="CopD"/>
    <property type="match status" value="1"/>
</dbReference>
<geneLocation type="plasmid" evidence="9">
    <name>ppnihbp1_1</name>
</geneLocation>
<dbReference type="NCBIfam" id="NF033808">
    <property type="entry name" value="copper_CopD"/>
    <property type="match status" value="1"/>
</dbReference>
<feature type="transmembrane region" description="Helical" evidence="6">
    <location>
        <begin position="283"/>
        <end position="302"/>
    </location>
</feature>
<proteinExistence type="inferred from homology"/>
<keyword evidence="4 6" id="KW-1133">Transmembrane helix</keyword>
<evidence type="ECO:0000313" key="9">
    <source>
        <dbReference type="Proteomes" id="UP000501063"/>
    </source>
</evidence>
<dbReference type="Proteomes" id="UP000501063">
    <property type="component" value="Plasmid pPniHBP1_1"/>
</dbReference>
<keyword evidence="6" id="KW-0186">Copper</keyword>
<dbReference type="InterPro" id="IPR032694">
    <property type="entry name" value="CopC/D"/>
</dbReference>
<dbReference type="GO" id="GO:0005886">
    <property type="term" value="C:plasma membrane"/>
    <property type="evidence" value="ECO:0007669"/>
    <property type="project" value="UniProtKB-SubCell"/>
</dbReference>
<evidence type="ECO:0000259" key="7">
    <source>
        <dbReference type="Pfam" id="PF05425"/>
    </source>
</evidence>
<dbReference type="PANTHER" id="PTHR34820:SF4">
    <property type="entry name" value="INNER MEMBRANE PROTEIN YEBZ"/>
    <property type="match status" value="1"/>
</dbReference>
<organism evidence="8 9">
    <name type="scientific">Pseudomonas nitroreducens</name>
    <dbReference type="NCBI Taxonomy" id="46680"/>
    <lineage>
        <taxon>Bacteria</taxon>
        <taxon>Pseudomonadati</taxon>
        <taxon>Pseudomonadota</taxon>
        <taxon>Gammaproteobacteria</taxon>
        <taxon>Pseudomonadales</taxon>
        <taxon>Pseudomonadaceae</taxon>
        <taxon>Pseudomonas</taxon>
    </lineage>
</organism>
<feature type="transmembrane region" description="Helical" evidence="6">
    <location>
        <begin position="158"/>
        <end position="178"/>
    </location>
</feature>
<dbReference type="PANTHER" id="PTHR34820">
    <property type="entry name" value="INNER MEMBRANE PROTEIN YEBZ"/>
    <property type="match status" value="1"/>
</dbReference>
<evidence type="ECO:0000313" key="8">
    <source>
        <dbReference type="EMBL" id="QIE91411.1"/>
    </source>
</evidence>
<keyword evidence="6" id="KW-0997">Cell inner membrane</keyword>